<accession>A0ABX5XRJ5</accession>
<comment type="similarity">
    <text evidence="1">Belongs to the arsA ATPase family.</text>
</comment>
<dbReference type="SUPFAM" id="SSF52540">
    <property type="entry name" value="P-loop containing nucleoside triphosphate hydrolases"/>
    <property type="match status" value="2"/>
</dbReference>
<dbReference type="GO" id="GO:0016787">
    <property type="term" value="F:hydrolase activity"/>
    <property type="evidence" value="ECO:0007669"/>
    <property type="project" value="UniProtKB-KW"/>
</dbReference>
<evidence type="ECO:0000259" key="4">
    <source>
        <dbReference type="Pfam" id="PF02374"/>
    </source>
</evidence>
<dbReference type="PANTHER" id="PTHR10803:SF3">
    <property type="entry name" value="ATPASE GET3"/>
    <property type="match status" value="1"/>
</dbReference>
<evidence type="ECO:0000313" key="6">
    <source>
        <dbReference type="Proteomes" id="UP000318081"/>
    </source>
</evidence>
<dbReference type="EMBL" id="CP036432">
    <property type="protein sequence ID" value="QDV84461.1"/>
    <property type="molecule type" value="Genomic_DNA"/>
</dbReference>
<protein>
    <recommendedName>
        <fullName evidence="3">arsenite-transporting ATPase</fullName>
        <ecNumber evidence="3">7.3.2.7</ecNumber>
    </recommendedName>
</protein>
<dbReference type="InterPro" id="IPR027417">
    <property type="entry name" value="P-loop_NTPase"/>
</dbReference>
<name>A0ABX5XRJ5_9BACT</name>
<gene>
    <name evidence="5" type="primary">arsA</name>
    <name evidence="5" type="ORF">TBK1r_34100</name>
</gene>
<dbReference type="PIRSF" id="PIRSF001327">
    <property type="entry name" value="Arsenical_pump-driving_ATPase"/>
    <property type="match status" value="1"/>
</dbReference>
<feature type="domain" description="ArsA/GET3 Anion-transporting ATPase-like" evidence="4">
    <location>
        <begin position="9"/>
        <end position="292"/>
    </location>
</feature>
<dbReference type="RefSeq" id="WP_145212733.1">
    <property type="nucleotide sequence ID" value="NZ_CP036432.1"/>
</dbReference>
<reference evidence="5 6" key="1">
    <citation type="submission" date="2019-02" db="EMBL/GenBank/DDBJ databases">
        <title>Deep-cultivation of Planctomycetes and their phenomic and genomic characterization uncovers novel biology.</title>
        <authorList>
            <person name="Wiegand S."/>
            <person name="Jogler M."/>
            <person name="Boedeker C."/>
            <person name="Pinto D."/>
            <person name="Vollmers J."/>
            <person name="Rivas-Marin E."/>
            <person name="Kohn T."/>
            <person name="Peeters S.H."/>
            <person name="Heuer A."/>
            <person name="Rast P."/>
            <person name="Oberbeckmann S."/>
            <person name="Bunk B."/>
            <person name="Jeske O."/>
            <person name="Meyerdierks A."/>
            <person name="Storesund J.E."/>
            <person name="Kallscheuer N."/>
            <person name="Luecker S."/>
            <person name="Lage O.M."/>
            <person name="Pohl T."/>
            <person name="Merkel B.J."/>
            <person name="Hornburger P."/>
            <person name="Mueller R.-W."/>
            <person name="Bruemmer F."/>
            <person name="Labrenz M."/>
            <person name="Spormann A.M."/>
            <person name="Op den Camp H."/>
            <person name="Overmann J."/>
            <person name="Amann R."/>
            <person name="Jetten M.S.M."/>
            <person name="Mascher T."/>
            <person name="Medema M.H."/>
            <person name="Devos D.P."/>
            <person name="Kaster A.-K."/>
            <person name="Ovreas L."/>
            <person name="Rohde M."/>
            <person name="Galperin M.Y."/>
            <person name="Jogler C."/>
        </authorList>
    </citation>
    <scope>NUCLEOTIDE SEQUENCE [LARGE SCALE GENOMIC DNA]</scope>
    <source>
        <strain evidence="5 6">TBK1r</strain>
    </source>
</reference>
<dbReference type="PANTHER" id="PTHR10803">
    <property type="entry name" value="ARSENICAL PUMP-DRIVING ATPASE ARSENITE-TRANSLOCATING ATPASE"/>
    <property type="match status" value="1"/>
</dbReference>
<evidence type="ECO:0000256" key="3">
    <source>
        <dbReference type="ARBA" id="ARBA00066752"/>
    </source>
</evidence>
<organism evidence="5 6">
    <name type="scientific">Stieleria magnilauensis</name>
    <dbReference type="NCBI Taxonomy" id="2527963"/>
    <lineage>
        <taxon>Bacteria</taxon>
        <taxon>Pseudomonadati</taxon>
        <taxon>Planctomycetota</taxon>
        <taxon>Planctomycetia</taxon>
        <taxon>Pirellulales</taxon>
        <taxon>Pirellulaceae</taxon>
        <taxon>Stieleria</taxon>
    </lineage>
</organism>
<dbReference type="InterPro" id="IPR027541">
    <property type="entry name" value="Ars_ATPase"/>
</dbReference>
<dbReference type="Proteomes" id="UP000318081">
    <property type="component" value="Chromosome"/>
</dbReference>
<dbReference type="InterPro" id="IPR016300">
    <property type="entry name" value="ATPase_ArsA/GET3"/>
</dbReference>
<evidence type="ECO:0000256" key="2">
    <source>
        <dbReference type="ARBA" id="ARBA00052296"/>
    </source>
</evidence>
<feature type="domain" description="ArsA/GET3 Anion-transporting ATPase-like" evidence="4">
    <location>
        <begin position="334"/>
        <end position="469"/>
    </location>
</feature>
<dbReference type="NCBIfam" id="TIGR00345">
    <property type="entry name" value="GET3_arsA_TRC40"/>
    <property type="match status" value="1"/>
</dbReference>
<dbReference type="EC" id="7.3.2.7" evidence="3"/>
<feature type="domain" description="ArsA/GET3 Anion-transporting ATPase-like" evidence="4">
    <location>
        <begin position="472"/>
        <end position="584"/>
    </location>
</feature>
<keyword evidence="5" id="KW-0378">Hydrolase</keyword>
<dbReference type="CDD" id="cd02035">
    <property type="entry name" value="ArsA"/>
    <property type="match status" value="2"/>
</dbReference>
<dbReference type="Pfam" id="PF02374">
    <property type="entry name" value="ArsA_ATPase"/>
    <property type="match status" value="3"/>
</dbReference>
<sequence length="599" mass="63756">MEFLKTPTRNLFFTGKGGVGKTSMACVSAIALADRGLRVLLVSTDPASNLDEVLATQLSNKPTAVGSVANLQAMNIDPEQAAREYRERMVAPYRGVLPDAAIQSMEEQFSGSCTLEIAAFDEFAKLLGDEQATADFDHIIFDTAPTGHTLRLLTLPSAWSGFMETNTSGTSCLGPLAGLQAQQTLYGKTVDALSDRQRTTLVLVTRPETSALREADRTSSELQTLGVTNQHLVVNGVFQASDASDPIAAAMQSRCDQAIAAMPAGLEGLDRTSVPLAGRGFIGIDALRQLSTTHPADAASIITSVNDSAQGRETDATLATDVLIDALSAQGHGVIMTMGKGGVGKTTVAAGIAVAMAEKGFAVHLSTTDPAAHVAATMAADQIAGLTVSRIDPAEEIRAYREEVMRTAGAELDEQGRALLEEDLRSPCTEEIAVFRAFAQTVAEGEDRIVVLDTAPTGHTVLLLDSALAYHREVTRQSSEMPESVEKLLPRLRDPNFTKVLVVTLPESTPVHEAAHLQDDLRRAEIEPFAWVINQSLDPLQLSDPVLRSRQASEGVFIQEVVSQHAKQTTILPWQASPPTGAEGLRELFLVSAAGTASP</sequence>
<dbReference type="InterPro" id="IPR025723">
    <property type="entry name" value="ArsA/GET3_ATPase-like"/>
</dbReference>
<comment type="catalytic activity">
    <reaction evidence="2">
        <text>arsenite(in) + ATP + H2O = arsenite(out) + ADP + phosphate + H(+)</text>
        <dbReference type="Rhea" id="RHEA:11348"/>
        <dbReference type="ChEBI" id="CHEBI:15377"/>
        <dbReference type="ChEBI" id="CHEBI:15378"/>
        <dbReference type="ChEBI" id="CHEBI:29242"/>
        <dbReference type="ChEBI" id="CHEBI:30616"/>
        <dbReference type="ChEBI" id="CHEBI:43474"/>
        <dbReference type="ChEBI" id="CHEBI:456216"/>
        <dbReference type="EC" id="7.3.2.7"/>
    </reaction>
</comment>
<evidence type="ECO:0000256" key="1">
    <source>
        <dbReference type="ARBA" id="ARBA00011040"/>
    </source>
</evidence>
<keyword evidence="6" id="KW-1185">Reference proteome</keyword>
<evidence type="ECO:0000313" key="5">
    <source>
        <dbReference type="EMBL" id="QDV84461.1"/>
    </source>
</evidence>
<dbReference type="Gene3D" id="3.40.50.300">
    <property type="entry name" value="P-loop containing nucleotide triphosphate hydrolases"/>
    <property type="match status" value="2"/>
</dbReference>
<proteinExistence type="inferred from homology"/>
<dbReference type="NCBIfam" id="TIGR04291">
    <property type="entry name" value="arsen_driv_ArsA"/>
    <property type="match status" value="1"/>
</dbReference>